<keyword evidence="2" id="KW-0378">Hydrolase</keyword>
<dbReference type="EMBL" id="JAKGSG010000002">
    <property type="protein sequence ID" value="MCF4119364.1"/>
    <property type="molecule type" value="Genomic_DNA"/>
</dbReference>
<dbReference type="PRINTS" id="PR00014">
    <property type="entry name" value="FNTYPEIII"/>
</dbReference>
<dbReference type="GO" id="GO:0000272">
    <property type="term" value="P:polysaccharide catabolic process"/>
    <property type="evidence" value="ECO:0007669"/>
    <property type="project" value="UniProtKB-KW"/>
</dbReference>
<feature type="domain" description="Fibronectin type-III" evidence="6">
    <location>
        <begin position="1642"/>
        <end position="1737"/>
    </location>
</feature>
<sequence length="1792" mass="183732">MSGGLVDVPGWLRDEWRSMVSGCVVVLFAGALAVLAVTYEGEPTADVDLNDSGVWVTKTSAGLLGRFNYEAQALDGTLLAGSADFDVQQTAQRVLLADGGGWTASPVNPAHLALDGTLRLPVGAQVASGAATTAVLDPATGRLWVLPFDGATSFDPAESEPTAELAPGGALAVTQGGTVLVGVPADGTLYTVPTTSQGVPGAVETLDLPVSERAEIEVSAVGEVPVVLDRTASVLVLPGGRTVEVPDGADARLQQPSAEYGSVVVATPDGLVTQPLGGGTAVVRRAEGSPAAPVQLGDCTYGAWSSTGQVLRDCPGTDRDVDTRLDGVDPSTVLAYRVNRKVIVLNDLSAGTLWLAADEYEKVDDWDLKLPEDAEGERQDSETTTPEQVDQLVVDRQQPNRPPQPSDDALGVRPGRTTVLDVLSNDVDPDGDVMTAAVSQAPDGPVTVDRVLGGKALQAAVPPEAAGLLSFTYTVSDGRGGEAPAQVDLRVVPLTENDAPAQVGEPVLRVAQGGVATTRVLPSFRDPDGDDLVLSSATSSVAGDEVRSRPDGTVEFRDGGTTTGRKVVSLTVTDALGLTVEGRLLVDVVAAQEPPVAVGDHVVVLAGQPVTVSPLQNDTDPNGDPLRLVNVAEQSPAEITPNYAAGTFRFMSPQPGSYDLTYQVSDGPDATTGLVRIDVVVPPEVDGPPVAVPDLVLLPAGGSALVDVLANDTDLAGGVLVVQGVRAPAGAPVTVAVLAHHVLRVTEVRRLDGPVTVEYTVSNGRATAVGQVRVVPVPAPDRLRPPDAAPDEATVRAGDVVTVPVLRNDTHPDGLELAVAGELVEQPEAGEAFVSEETVRFRAPSVAGTYHAVYEVRDPNGQKDSAQLTITVVDGEENGAPQPPDVEARVLSGSSVRIALPLDGVDPDGDHVTLSAVGSAPVQGTAEVVDGYLDYHAAPGSLGADTFTYRVVDTRGAVAEGVVRVGIAPPPQENQPPLAAADETVVRPDRTVAVDVLANDSDPDGDEIALVGSAFQGAEELGPEAVDSLVVVTTPREDGTYAFYYGIQDALAAQATGAVTVTVAADAPLRPPVARDDVVAAGDVTRSAVTVDVLRNDSDPDGLASDLEVSVDGDTAVVGKDGQVTVTLGAEPQLITYAVTDMDGLVARAFLRVPPDGTAPHLRAGLDPLEVVSGEPLAIDITELVVVAEGRAPRLTEESRVTALHGTREVTGPTTMVYTSAAGYVGQAAVTFEVTDASGPDDPKAQVALLTAQVSVVARENLPPVLEGTPVLRVAAGEEAALELGAYATDPDGDPLTAEVTGGADGLSAATEGTLLMVRAEPGLSKGSRLTLPVAVSDAGHPPVPGTVVVEVVASTRPLARANDDVVPDAHQGEGTRVPVLANDANPFPEDPLTVVSASVETGDGTVAASPDGVTLTPSDTFHGVMVVRYRVQDATRDPDREVEGRVQVTVLGRPEAPGVPRVEEVRSGTVVLSWDPPVDNGAEITGYTVRSDRGGPTSCPTTTCTVTGLTNDVFYTFTVTATNEVGESGASPASAAARPDAKPDAPAPATLTFGDSSLTVTWVNRAYTDRSPIECVNLEISPAPADGRIQKTCVPGNQVVWRGLRNGTAYTVRVQAENAAPDPSDWSDPSAAETPAAPPAQPAAPTATRAPDAAADGGVVVVSWTAPANNGDPVSAYQVDVYRGGSRTESRTGITGTSARFAGLDPTASYTFTVTAANKAGSSPASPESAAVVPYGRPDAPSSPSAGLISGDTNGKARVTWGGGAGVRRPPPPVQVAGDNPGPQKPRVAPG</sequence>
<dbReference type="Proteomes" id="UP001165405">
    <property type="component" value="Unassembled WGS sequence"/>
</dbReference>
<gene>
    <name evidence="7" type="ORF">L1785_00015</name>
</gene>
<evidence type="ECO:0000313" key="7">
    <source>
        <dbReference type="EMBL" id="MCF4119364.1"/>
    </source>
</evidence>
<keyword evidence="5" id="KW-0812">Transmembrane</keyword>
<dbReference type="PROSITE" id="PS50853">
    <property type="entry name" value="FN3"/>
    <property type="match status" value="3"/>
</dbReference>
<dbReference type="Pfam" id="PF00041">
    <property type="entry name" value="fn3"/>
    <property type="match status" value="3"/>
</dbReference>
<dbReference type="InterPro" id="IPR013783">
    <property type="entry name" value="Ig-like_fold"/>
</dbReference>
<evidence type="ECO:0000259" key="6">
    <source>
        <dbReference type="PROSITE" id="PS50853"/>
    </source>
</evidence>
<keyword evidence="3" id="KW-0624">Polysaccharide degradation</keyword>
<feature type="region of interest" description="Disordered" evidence="4">
    <location>
        <begin position="1719"/>
        <end position="1792"/>
    </location>
</feature>
<feature type="region of interest" description="Disordered" evidence="4">
    <location>
        <begin position="1527"/>
        <end position="1550"/>
    </location>
</feature>
<dbReference type="Gene3D" id="2.60.40.10">
    <property type="entry name" value="Immunoglobulins"/>
    <property type="match status" value="3"/>
</dbReference>
<evidence type="ECO:0000313" key="8">
    <source>
        <dbReference type="Proteomes" id="UP001165405"/>
    </source>
</evidence>
<keyword evidence="8" id="KW-1185">Reference proteome</keyword>
<feature type="region of interest" description="Disordered" evidence="4">
    <location>
        <begin position="1620"/>
        <end position="1653"/>
    </location>
</feature>
<dbReference type="SMART" id="SM00060">
    <property type="entry name" value="FN3"/>
    <property type="match status" value="3"/>
</dbReference>
<proteinExistence type="predicted"/>
<keyword evidence="2" id="KW-0326">Glycosidase</keyword>
<feature type="compositionally biased region" description="Low complexity" evidence="4">
    <location>
        <begin position="1721"/>
        <end position="1735"/>
    </location>
</feature>
<dbReference type="PANTHER" id="PTHR13817">
    <property type="entry name" value="TITIN"/>
    <property type="match status" value="1"/>
</dbReference>
<feature type="non-terminal residue" evidence="7">
    <location>
        <position position="1792"/>
    </location>
</feature>
<evidence type="ECO:0000256" key="2">
    <source>
        <dbReference type="ARBA" id="ARBA00023295"/>
    </source>
</evidence>
<reference evidence="7" key="1">
    <citation type="submission" date="2022-01" db="EMBL/GenBank/DDBJ databases">
        <title>Antribacter sp. nov., isolated from Guizhou of China.</title>
        <authorList>
            <person name="Chengliang C."/>
            <person name="Ya Z."/>
        </authorList>
    </citation>
    <scope>NUCLEOTIDE SEQUENCE</scope>
    <source>
        <strain evidence="7">KLBMP 9083</strain>
    </source>
</reference>
<accession>A0AA41QC00</accession>
<dbReference type="InterPro" id="IPR036116">
    <property type="entry name" value="FN3_sf"/>
</dbReference>
<dbReference type="InterPro" id="IPR050964">
    <property type="entry name" value="Striated_Muscle_Regulatory"/>
</dbReference>
<dbReference type="SUPFAM" id="SSF49265">
    <property type="entry name" value="Fibronectin type III"/>
    <property type="match status" value="2"/>
</dbReference>
<evidence type="ECO:0000256" key="3">
    <source>
        <dbReference type="ARBA" id="ARBA00023326"/>
    </source>
</evidence>
<keyword evidence="1" id="KW-0677">Repeat</keyword>
<dbReference type="CDD" id="cd00063">
    <property type="entry name" value="FN3"/>
    <property type="match status" value="3"/>
</dbReference>
<protein>
    <submittedName>
        <fullName evidence="7">Ig-like domain-containing protein</fullName>
    </submittedName>
</protein>
<keyword evidence="5" id="KW-1133">Transmembrane helix</keyword>
<dbReference type="Pfam" id="PF17963">
    <property type="entry name" value="Big_9"/>
    <property type="match status" value="9"/>
</dbReference>
<feature type="region of interest" description="Disordered" evidence="4">
    <location>
        <begin position="395"/>
        <end position="414"/>
    </location>
</feature>
<keyword evidence="3" id="KW-0119">Carbohydrate metabolism</keyword>
<feature type="domain" description="Fibronectin type-III" evidence="6">
    <location>
        <begin position="1546"/>
        <end position="1638"/>
    </location>
</feature>
<dbReference type="PANTHER" id="PTHR13817:SF151">
    <property type="entry name" value="TITIN"/>
    <property type="match status" value="1"/>
</dbReference>
<name>A0AA41QC00_9MICO</name>
<feature type="compositionally biased region" description="Low complexity" evidence="4">
    <location>
        <begin position="1644"/>
        <end position="1653"/>
    </location>
</feature>
<dbReference type="Gene3D" id="2.60.40.2810">
    <property type="match status" value="1"/>
</dbReference>
<keyword evidence="5" id="KW-0472">Membrane</keyword>
<evidence type="ECO:0000256" key="1">
    <source>
        <dbReference type="ARBA" id="ARBA00022737"/>
    </source>
</evidence>
<dbReference type="GO" id="GO:0016798">
    <property type="term" value="F:hydrolase activity, acting on glycosyl bonds"/>
    <property type="evidence" value="ECO:0007669"/>
    <property type="project" value="UniProtKB-KW"/>
</dbReference>
<organism evidence="7 8">
    <name type="scientific">Antribacter soli</name>
    <dbReference type="NCBI Taxonomy" id="2910976"/>
    <lineage>
        <taxon>Bacteria</taxon>
        <taxon>Bacillati</taxon>
        <taxon>Actinomycetota</taxon>
        <taxon>Actinomycetes</taxon>
        <taxon>Micrococcales</taxon>
        <taxon>Promicromonosporaceae</taxon>
        <taxon>Antribacter</taxon>
    </lineage>
</organism>
<dbReference type="InterPro" id="IPR003961">
    <property type="entry name" value="FN3_dom"/>
</dbReference>
<dbReference type="NCBIfam" id="NF012211">
    <property type="entry name" value="tand_rpt_95"/>
    <property type="match status" value="1"/>
</dbReference>
<feature type="domain" description="Fibronectin type-III" evidence="6">
    <location>
        <begin position="1457"/>
        <end position="1545"/>
    </location>
</feature>
<dbReference type="RefSeq" id="WP_236087062.1">
    <property type="nucleotide sequence ID" value="NZ_JAKGSG010000002.1"/>
</dbReference>
<feature type="transmembrane region" description="Helical" evidence="5">
    <location>
        <begin position="20"/>
        <end position="39"/>
    </location>
</feature>
<comment type="caution">
    <text evidence="7">The sequence shown here is derived from an EMBL/GenBank/DDBJ whole genome shotgun (WGS) entry which is preliminary data.</text>
</comment>
<evidence type="ECO:0000256" key="4">
    <source>
        <dbReference type="SAM" id="MobiDB-lite"/>
    </source>
</evidence>
<evidence type="ECO:0000256" key="5">
    <source>
        <dbReference type="SAM" id="Phobius"/>
    </source>
</evidence>